<evidence type="ECO:0000256" key="1">
    <source>
        <dbReference type="SAM" id="MobiDB-lite"/>
    </source>
</evidence>
<feature type="region of interest" description="Disordered" evidence="1">
    <location>
        <begin position="1"/>
        <end position="28"/>
    </location>
</feature>
<proteinExistence type="predicted"/>
<dbReference type="EMBL" id="HACA01025909">
    <property type="protein sequence ID" value="CDW43270.1"/>
    <property type="molecule type" value="Transcribed_RNA"/>
</dbReference>
<keyword evidence="2" id="KW-0812">Transmembrane</keyword>
<feature type="transmembrane region" description="Helical" evidence="2">
    <location>
        <begin position="166"/>
        <end position="188"/>
    </location>
</feature>
<feature type="compositionally biased region" description="Basic and acidic residues" evidence="1">
    <location>
        <begin position="13"/>
        <end position="28"/>
    </location>
</feature>
<dbReference type="AlphaFoldDB" id="A0A0K2UYW1"/>
<feature type="transmembrane region" description="Helical" evidence="2">
    <location>
        <begin position="121"/>
        <end position="146"/>
    </location>
</feature>
<protein>
    <submittedName>
        <fullName evidence="3">Uncharacterized protein</fullName>
    </submittedName>
</protein>
<evidence type="ECO:0000313" key="3">
    <source>
        <dbReference type="EMBL" id="CDW43270.1"/>
    </source>
</evidence>
<accession>A0A0K2UYW1</accession>
<feature type="transmembrane region" description="Helical" evidence="2">
    <location>
        <begin position="40"/>
        <end position="61"/>
    </location>
</feature>
<reference evidence="3" key="1">
    <citation type="submission" date="2014-05" db="EMBL/GenBank/DDBJ databases">
        <authorList>
            <person name="Chronopoulou M."/>
        </authorList>
    </citation>
    <scope>NUCLEOTIDE SEQUENCE</scope>
    <source>
        <tissue evidence="3">Whole organism</tissue>
    </source>
</reference>
<keyword evidence="2" id="KW-1133">Transmembrane helix</keyword>
<organism evidence="3">
    <name type="scientific">Lepeophtheirus salmonis</name>
    <name type="common">Salmon louse</name>
    <name type="synonym">Caligus salmonis</name>
    <dbReference type="NCBI Taxonomy" id="72036"/>
    <lineage>
        <taxon>Eukaryota</taxon>
        <taxon>Metazoa</taxon>
        <taxon>Ecdysozoa</taxon>
        <taxon>Arthropoda</taxon>
        <taxon>Crustacea</taxon>
        <taxon>Multicrustacea</taxon>
        <taxon>Hexanauplia</taxon>
        <taxon>Copepoda</taxon>
        <taxon>Siphonostomatoida</taxon>
        <taxon>Caligidae</taxon>
        <taxon>Lepeophtheirus</taxon>
    </lineage>
</organism>
<sequence>MDLLSHTSRFHHDHSEHDLTSDPSTHHSAIESLDDVESKIIPVSIVLMPVAQGMLIMGSHMKPEDCTFDLPEYLLVAGSVSLTLGIMGVVAKQILAYITTHLGPEDTIPRSAKNVLNVLKLISRLLMVTQIAILIAGVVMMVPNLWEWQSHDPKKSGYCEYGPVVFTSIYLCITWTFVFFGFFAILYIKIGFRKQEPRV</sequence>
<name>A0A0K2UYW1_LEPSM</name>
<evidence type="ECO:0000256" key="2">
    <source>
        <dbReference type="SAM" id="Phobius"/>
    </source>
</evidence>
<keyword evidence="2" id="KW-0472">Membrane</keyword>
<feature type="transmembrane region" description="Helical" evidence="2">
    <location>
        <begin position="73"/>
        <end position="100"/>
    </location>
</feature>